<gene>
    <name evidence="2" type="ORF">Pan265_27580</name>
</gene>
<evidence type="ECO:0008006" key="4">
    <source>
        <dbReference type="Google" id="ProtNLM"/>
    </source>
</evidence>
<name>A0A518C0X6_9BACT</name>
<feature type="signal peptide" evidence="1">
    <location>
        <begin position="1"/>
        <end position="20"/>
    </location>
</feature>
<keyword evidence="3" id="KW-1185">Reference proteome</keyword>
<reference evidence="2 3" key="1">
    <citation type="submission" date="2019-02" db="EMBL/GenBank/DDBJ databases">
        <title>Deep-cultivation of Planctomycetes and their phenomic and genomic characterization uncovers novel biology.</title>
        <authorList>
            <person name="Wiegand S."/>
            <person name="Jogler M."/>
            <person name="Boedeker C."/>
            <person name="Pinto D."/>
            <person name="Vollmers J."/>
            <person name="Rivas-Marin E."/>
            <person name="Kohn T."/>
            <person name="Peeters S.H."/>
            <person name="Heuer A."/>
            <person name="Rast P."/>
            <person name="Oberbeckmann S."/>
            <person name="Bunk B."/>
            <person name="Jeske O."/>
            <person name="Meyerdierks A."/>
            <person name="Storesund J.E."/>
            <person name="Kallscheuer N."/>
            <person name="Luecker S."/>
            <person name="Lage O.M."/>
            <person name="Pohl T."/>
            <person name="Merkel B.J."/>
            <person name="Hornburger P."/>
            <person name="Mueller R.-W."/>
            <person name="Bruemmer F."/>
            <person name="Labrenz M."/>
            <person name="Spormann A.M."/>
            <person name="Op den Camp H."/>
            <person name="Overmann J."/>
            <person name="Amann R."/>
            <person name="Jetten M.S.M."/>
            <person name="Mascher T."/>
            <person name="Medema M.H."/>
            <person name="Devos D.P."/>
            <person name="Kaster A.-K."/>
            <person name="Ovreas L."/>
            <person name="Rohde M."/>
            <person name="Galperin M.Y."/>
            <person name="Jogler C."/>
        </authorList>
    </citation>
    <scope>NUCLEOTIDE SEQUENCE [LARGE SCALE GENOMIC DNA]</scope>
    <source>
        <strain evidence="2 3">Pan265</strain>
    </source>
</reference>
<protein>
    <recommendedName>
        <fullName evidence="4">PEP-CTERM sorting domain-containing protein</fullName>
    </recommendedName>
</protein>
<dbReference type="KEGG" id="mcad:Pan265_27580"/>
<feature type="chain" id="PRO_5021809987" description="PEP-CTERM sorting domain-containing protein" evidence="1">
    <location>
        <begin position="21"/>
        <end position="249"/>
    </location>
</feature>
<accession>A0A518C0X6</accession>
<evidence type="ECO:0000256" key="1">
    <source>
        <dbReference type="SAM" id="SignalP"/>
    </source>
</evidence>
<dbReference type="RefSeq" id="WP_145447032.1">
    <property type="nucleotide sequence ID" value="NZ_CP036280.1"/>
</dbReference>
<proteinExistence type="predicted"/>
<dbReference type="EMBL" id="CP036280">
    <property type="protein sequence ID" value="QDU72882.1"/>
    <property type="molecule type" value="Genomic_DNA"/>
</dbReference>
<dbReference type="Proteomes" id="UP000320386">
    <property type="component" value="Chromosome"/>
</dbReference>
<dbReference type="OrthoDB" id="280680at2"/>
<evidence type="ECO:0000313" key="2">
    <source>
        <dbReference type="EMBL" id="QDU72882.1"/>
    </source>
</evidence>
<organism evidence="2 3">
    <name type="scientific">Mucisphaera calidilacus</name>
    <dbReference type="NCBI Taxonomy" id="2527982"/>
    <lineage>
        <taxon>Bacteria</taxon>
        <taxon>Pseudomonadati</taxon>
        <taxon>Planctomycetota</taxon>
        <taxon>Phycisphaerae</taxon>
        <taxon>Phycisphaerales</taxon>
        <taxon>Phycisphaeraceae</taxon>
        <taxon>Mucisphaera</taxon>
    </lineage>
</organism>
<dbReference type="AlphaFoldDB" id="A0A518C0X6"/>
<sequence length="249" mass="25695" precursor="true">MNRITLSAAAALVAAAPAFAANVTPEVIFGSGNANGDFTVATGVGGSLELGLRGKLRFDSNNQPQNIFNYDGVDTYSFAPGTPPTGFGFAPNSPTTPIWNFEWSVNTDANGSGVNLDGGYTYELSLDVDPGAGTNFLTFDPINVASADHALGTNATGNGGGISDTANYATLLSSNNVAQNSWNYEFFNHLPPLDGFNPNTPGLYTISLTAFDGTAELVSTSININVVPTPAAFGAGMIGLLAVATRRGR</sequence>
<evidence type="ECO:0000313" key="3">
    <source>
        <dbReference type="Proteomes" id="UP000320386"/>
    </source>
</evidence>
<keyword evidence="1" id="KW-0732">Signal</keyword>